<dbReference type="PANTHER" id="PTHR13046:SF0">
    <property type="entry name" value="CAAX PRENYL PROTEASE 2"/>
    <property type="match status" value="1"/>
</dbReference>
<dbReference type="Proteomes" id="UP000189911">
    <property type="component" value="Chromosome F"/>
</dbReference>
<keyword evidence="3" id="KW-0645">Protease</keyword>
<evidence type="ECO:0000259" key="12">
    <source>
        <dbReference type="Pfam" id="PF02517"/>
    </source>
</evidence>
<comment type="similarity">
    <text evidence="2">Belongs to the peptidase U48 family.</text>
</comment>
<feature type="transmembrane region" description="Helical" evidence="11">
    <location>
        <begin position="105"/>
        <end position="126"/>
    </location>
</feature>
<gene>
    <name evidence="13" type="ORF">LANO_0F13982G</name>
</gene>
<keyword evidence="14" id="KW-1185">Reference proteome</keyword>
<keyword evidence="4 11" id="KW-0812">Transmembrane</keyword>
<evidence type="ECO:0000256" key="3">
    <source>
        <dbReference type="ARBA" id="ARBA00022670"/>
    </source>
</evidence>
<accession>A0A1G4KC52</accession>
<evidence type="ECO:0000256" key="8">
    <source>
        <dbReference type="ARBA" id="ARBA00023136"/>
    </source>
</evidence>
<keyword evidence="5" id="KW-0378">Hydrolase</keyword>
<dbReference type="GO" id="GO:0071586">
    <property type="term" value="P:CAAX-box protein processing"/>
    <property type="evidence" value="ECO:0007669"/>
    <property type="project" value="InterPro"/>
</dbReference>
<evidence type="ECO:0000256" key="1">
    <source>
        <dbReference type="ARBA" id="ARBA00004477"/>
    </source>
</evidence>
<evidence type="ECO:0000256" key="6">
    <source>
        <dbReference type="ARBA" id="ARBA00022824"/>
    </source>
</evidence>
<dbReference type="Pfam" id="PF02517">
    <property type="entry name" value="Rce1-like"/>
    <property type="match status" value="1"/>
</dbReference>
<comment type="subcellular location">
    <subcellularLocation>
        <location evidence="1">Endoplasmic reticulum membrane</location>
        <topology evidence="1">Multi-pass membrane protein</topology>
    </subcellularLocation>
</comment>
<feature type="transmembrane region" description="Helical" evidence="11">
    <location>
        <begin position="46"/>
        <end position="67"/>
    </location>
</feature>
<dbReference type="GO" id="GO:0005789">
    <property type="term" value="C:endoplasmic reticulum membrane"/>
    <property type="evidence" value="ECO:0007669"/>
    <property type="project" value="UniProtKB-SubCell"/>
</dbReference>
<feature type="transmembrane region" description="Helical" evidence="11">
    <location>
        <begin position="214"/>
        <end position="236"/>
    </location>
</feature>
<dbReference type="PANTHER" id="PTHR13046">
    <property type="entry name" value="PROTEASE U48 CAAX PRENYL PROTEASE RCE1"/>
    <property type="match status" value="1"/>
</dbReference>
<evidence type="ECO:0000256" key="7">
    <source>
        <dbReference type="ARBA" id="ARBA00022989"/>
    </source>
</evidence>
<feature type="transmembrane region" description="Helical" evidence="11">
    <location>
        <begin position="280"/>
        <end position="300"/>
    </location>
</feature>
<comment type="catalytic activity">
    <reaction evidence="9">
        <text>Hydrolyzes the peptide bond -P2-(S-farnesyl or geranylgeranyl)C-P1'-P2'-P3'-COOH where P1' and P2' are amino acids with aliphatic sidechains and P3' is any C-terminal residue.</text>
        <dbReference type="EC" id="3.4.26.1"/>
    </reaction>
</comment>
<dbReference type="EC" id="3.4.26.1" evidence="10"/>
<dbReference type="InterPro" id="IPR003675">
    <property type="entry name" value="Rce1/LyrA-like_dom"/>
</dbReference>
<evidence type="ECO:0000256" key="10">
    <source>
        <dbReference type="ARBA" id="ARBA00049729"/>
    </source>
</evidence>
<evidence type="ECO:0000256" key="5">
    <source>
        <dbReference type="ARBA" id="ARBA00022801"/>
    </source>
</evidence>
<dbReference type="EMBL" id="LT598452">
    <property type="protein sequence ID" value="SCV01877.1"/>
    <property type="molecule type" value="Genomic_DNA"/>
</dbReference>
<dbReference type="GO" id="GO:0004222">
    <property type="term" value="F:metalloendopeptidase activity"/>
    <property type="evidence" value="ECO:0007669"/>
    <property type="project" value="InterPro"/>
</dbReference>
<evidence type="ECO:0000313" key="14">
    <source>
        <dbReference type="Proteomes" id="UP000189911"/>
    </source>
</evidence>
<keyword evidence="6" id="KW-0256">Endoplasmic reticulum</keyword>
<dbReference type="InterPro" id="IPR039731">
    <property type="entry name" value="Rce1"/>
</dbReference>
<keyword evidence="7 11" id="KW-1133">Transmembrane helix</keyword>
<evidence type="ECO:0000256" key="4">
    <source>
        <dbReference type="ARBA" id="ARBA00022692"/>
    </source>
</evidence>
<dbReference type="AlphaFoldDB" id="A0A1G4KC52"/>
<evidence type="ECO:0000256" key="9">
    <source>
        <dbReference type="ARBA" id="ARBA00047280"/>
    </source>
</evidence>
<reference evidence="14" key="1">
    <citation type="submission" date="2016-03" db="EMBL/GenBank/DDBJ databases">
        <authorList>
            <person name="Devillers Hugo."/>
        </authorList>
    </citation>
    <scope>NUCLEOTIDE SEQUENCE [LARGE SCALE GENOMIC DNA]</scope>
</reference>
<evidence type="ECO:0000256" key="2">
    <source>
        <dbReference type="ARBA" id="ARBA00006897"/>
    </source>
</evidence>
<feature type="transmembrane region" description="Helical" evidence="11">
    <location>
        <begin position="243"/>
        <end position="260"/>
    </location>
</feature>
<sequence length="316" mass="35245">MGFVSIIISLYVSISYVAAIHLWSGRIGDFKIRRDDPRVIKSRVKRVIVITVINLVTVPCLISSFGIVSFKDALLSMGLLPGGYLSKGGGITMDMRAFCGDTYRALELAFILYCGPLLDNILYYLLTPGAPFSAAWYDLKSEIVTIWGFRNYFFGPLSEELFYTAMLTNVFIFTSPKSVTLNTVLWVPPLFFGLAHAHHGWEMHSLGMHAPGQILATVLIQLSYTTVFGAFTNFIFLRSGRNLWCCVILHAFANYMGLPQGSELATHFESSASPVAFRSLLGQIWKYSYVAFLVLGLVGFKNNLYNLTASKYSIEL</sequence>
<keyword evidence="8 11" id="KW-0472">Membrane</keyword>
<feature type="transmembrane region" description="Helical" evidence="11">
    <location>
        <begin position="6"/>
        <end position="25"/>
    </location>
</feature>
<evidence type="ECO:0000256" key="11">
    <source>
        <dbReference type="SAM" id="Phobius"/>
    </source>
</evidence>
<dbReference type="OrthoDB" id="271604at2759"/>
<name>A0A1G4KC52_9SACH</name>
<protein>
    <recommendedName>
        <fullName evidence="10">intramembrane prenyl-peptidase Rce1</fullName>
        <ecNumber evidence="10">3.4.26.1</ecNumber>
    </recommendedName>
</protein>
<feature type="domain" description="CAAX prenyl protease 2/Lysostaphin resistance protein A-like" evidence="12">
    <location>
        <begin position="145"/>
        <end position="256"/>
    </location>
</feature>
<proteinExistence type="inferred from homology"/>
<evidence type="ECO:0000313" key="13">
    <source>
        <dbReference type="EMBL" id="SCV01877.1"/>
    </source>
</evidence>
<organism evidence="13 14">
    <name type="scientific">Lachancea nothofagi CBS 11611</name>
    <dbReference type="NCBI Taxonomy" id="1266666"/>
    <lineage>
        <taxon>Eukaryota</taxon>
        <taxon>Fungi</taxon>
        <taxon>Dikarya</taxon>
        <taxon>Ascomycota</taxon>
        <taxon>Saccharomycotina</taxon>
        <taxon>Saccharomycetes</taxon>
        <taxon>Saccharomycetales</taxon>
        <taxon>Saccharomycetaceae</taxon>
        <taxon>Lachancea</taxon>
    </lineage>
</organism>